<reference evidence="1 2" key="1">
    <citation type="journal article" date="2011" name="BMC Genomics">
        <title>Genomic insights into an obligate epibiotic bacterial predator: Micavibrio aeruginosavorus ARL-13.</title>
        <authorList>
            <person name="Wang Z."/>
            <person name="Kadouri D."/>
            <person name="Wu M."/>
        </authorList>
    </citation>
    <scope>NUCLEOTIDE SEQUENCE [LARGE SCALE GENOMIC DNA]</scope>
    <source>
        <strain evidence="1 2">ARL-13</strain>
    </source>
</reference>
<dbReference type="KEGG" id="mai:MICA_1658"/>
<evidence type="ECO:0000313" key="1">
    <source>
        <dbReference type="EMBL" id="AEP09971.1"/>
    </source>
</evidence>
<dbReference type="RefSeq" id="WP_014103194.1">
    <property type="nucleotide sequence ID" value="NC_016026.1"/>
</dbReference>
<name>G2KQP3_MICAA</name>
<dbReference type="Proteomes" id="UP000009286">
    <property type="component" value="Chromosome"/>
</dbReference>
<gene>
    <name evidence="1" type="ordered locus">MICA_1658</name>
</gene>
<sequence length="42" mass="5080">MKFVIPAKAGIHTIYPLDTGLRRYDDYSKNYLFVFIRVHSWF</sequence>
<keyword evidence="2" id="KW-1185">Reference proteome</keyword>
<proteinExistence type="predicted"/>
<dbReference type="STRING" id="856793.MICA_1658"/>
<dbReference type="HOGENOM" id="CLU_3254016_0_0_5"/>
<evidence type="ECO:0000313" key="2">
    <source>
        <dbReference type="Proteomes" id="UP000009286"/>
    </source>
</evidence>
<dbReference type="EMBL" id="CP002382">
    <property type="protein sequence ID" value="AEP09971.1"/>
    <property type="molecule type" value="Genomic_DNA"/>
</dbReference>
<dbReference type="AlphaFoldDB" id="G2KQP3"/>
<organism evidence="1 2">
    <name type="scientific">Micavibrio aeruginosavorus (strain ARL-13)</name>
    <dbReference type="NCBI Taxonomy" id="856793"/>
    <lineage>
        <taxon>Bacteria</taxon>
        <taxon>Pseudomonadati</taxon>
        <taxon>Bdellovibrionota</taxon>
        <taxon>Bdellovibrionia</taxon>
        <taxon>Bdellovibrionales</taxon>
        <taxon>Pseudobdellovibrionaceae</taxon>
        <taxon>Micavibrio</taxon>
    </lineage>
</organism>
<protein>
    <submittedName>
        <fullName evidence="1">Uncharacterized protein</fullName>
    </submittedName>
</protein>
<accession>G2KQP3</accession>